<dbReference type="PANTHER" id="PTHR13227">
    <property type="entry name" value="EUKARYOTIC TRANSLATION INITIATION FACTOR 2A"/>
    <property type="match status" value="1"/>
</dbReference>
<keyword evidence="8" id="KW-0648">Protein biosynthesis</keyword>
<dbReference type="GO" id="GO:0043022">
    <property type="term" value="F:ribosome binding"/>
    <property type="evidence" value="ECO:0007669"/>
    <property type="project" value="TreeGrafter"/>
</dbReference>
<evidence type="ECO:0000256" key="4">
    <source>
        <dbReference type="ARBA" id="ARBA00022540"/>
    </source>
</evidence>
<evidence type="ECO:0000256" key="2">
    <source>
        <dbReference type="ARBA" id="ARBA00009573"/>
    </source>
</evidence>
<keyword evidence="4" id="KW-0396">Initiation factor</keyword>
<accession>A0A811LPK4</accession>
<evidence type="ECO:0000256" key="7">
    <source>
        <dbReference type="ARBA" id="ARBA00022845"/>
    </source>
</evidence>
<evidence type="ECO:0000256" key="1">
    <source>
        <dbReference type="ARBA" id="ARBA00003993"/>
    </source>
</evidence>
<dbReference type="AlphaFoldDB" id="A0A811LPK4"/>
<evidence type="ECO:0000313" key="13">
    <source>
        <dbReference type="Proteomes" id="UP000614601"/>
    </source>
</evidence>
<evidence type="ECO:0000259" key="11">
    <source>
        <dbReference type="Pfam" id="PF08662"/>
    </source>
</evidence>
<dbReference type="GO" id="GO:0003729">
    <property type="term" value="F:mRNA binding"/>
    <property type="evidence" value="ECO:0007669"/>
    <property type="project" value="TreeGrafter"/>
</dbReference>
<dbReference type="EMBL" id="CAJFDH010000006">
    <property type="protein sequence ID" value="CAD5229092.1"/>
    <property type="molecule type" value="Genomic_DNA"/>
</dbReference>
<keyword evidence="7" id="KW-0810">Translation regulation</keyword>
<comment type="caution">
    <text evidence="12">The sequence shown here is derived from an EMBL/GenBank/DDBJ whole genome shotgun (WGS) entry which is preliminary data.</text>
</comment>
<dbReference type="Gene3D" id="2.130.10.10">
    <property type="entry name" value="YVTN repeat-like/Quinoprotein amine dehydrogenase"/>
    <property type="match status" value="2"/>
</dbReference>
<evidence type="ECO:0000313" key="12">
    <source>
        <dbReference type="EMBL" id="CAD5229092.1"/>
    </source>
</evidence>
<reference evidence="12" key="1">
    <citation type="submission" date="2020-09" db="EMBL/GenBank/DDBJ databases">
        <authorList>
            <person name="Kikuchi T."/>
        </authorList>
    </citation>
    <scope>NUCLEOTIDE SEQUENCE</scope>
    <source>
        <strain evidence="12">SH1</strain>
    </source>
</reference>
<keyword evidence="9" id="KW-0175">Coiled coil</keyword>
<comment type="similarity">
    <text evidence="2">Belongs to the WD repeat EIF2A family.</text>
</comment>
<proteinExistence type="inferred from homology"/>
<dbReference type="GO" id="GO:0000049">
    <property type="term" value="F:tRNA binding"/>
    <property type="evidence" value="ECO:0007669"/>
    <property type="project" value="TreeGrafter"/>
</dbReference>
<dbReference type="Proteomes" id="UP000614601">
    <property type="component" value="Unassembled WGS sequence"/>
</dbReference>
<dbReference type="SUPFAM" id="SSF82171">
    <property type="entry name" value="DPP6 N-terminal domain-like"/>
    <property type="match status" value="1"/>
</dbReference>
<dbReference type="Pfam" id="PF08662">
    <property type="entry name" value="eIF2A"/>
    <property type="match status" value="1"/>
</dbReference>
<keyword evidence="13" id="KW-1185">Reference proteome</keyword>
<feature type="compositionally biased region" description="Polar residues" evidence="10">
    <location>
        <begin position="486"/>
        <end position="497"/>
    </location>
</feature>
<dbReference type="InterPro" id="IPR015943">
    <property type="entry name" value="WD40/YVTN_repeat-like_dom_sf"/>
</dbReference>
<organism evidence="12 13">
    <name type="scientific">Bursaphelenchus okinawaensis</name>
    <dbReference type="NCBI Taxonomy" id="465554"/>
    <lineage>
        <taxon>Eukaryota</taxon>
        <taxon>Metazoa</taxon>
        <taxon>Ecdysozoa</taxon>
        <taxon>Nematoda</taxon>
        <taxon>Chromadorea</taxon>
        <taxon>Rhabditida</taxon>
        <taxon>Tylenchina</taxon>
        <taxon>Tylenchomorpha</taxon>
        <taxon>Aphelenchoidea</taxon>
        <taxon>Aphelenchoididae</taxon>
        <taxon>Bursaphelenchus</taxon>
    </lineage>
</organism>
<feature type="region of interest" description="Disordered" evidence="10">
    <location>
        <begin position="470"/>
        <end position="498"/>
    </location>
</feature>
<evidence type="ECO:0000256" key="5">
    <source>
        <dbReference type="ARBA" id="ARBA00022574"/>
    </source>
</evidence>
<dbReference type="InterPro" id="IPR011387">
    <property type="entry name" value="TIF2A"/>
</dbReference>
<keyword evidence="5" id="KW-0853">WD repeat</keyword>
<name>A0A811LPK4_9BILA</name>
<dbReference type="OrthoDB" id="2194683at2759"/>
<feature type="coiled-coil region" evidence="9">
    <location>
        <begin position="506"/>
        <end position="557"/>
    </location>
</feature>
<protein>
    <recommendedName>
        <fullName evidence="3">Eukaryotic translation initiation factor 2A</fullName>
    </recommendedName>
</protein>
<sequence length="559" mass="63575">MAEKLVVAYRGANGLKIQRGIDNPEEVLALACSAKEDTVCRCFQFSPSGRYFAYCDSKQTVCYDVTAKKEKFRIEGLARTMKISFSPNENLMITFQQYAIYGSRIAEDGTKREADPNLRFYDVRDGKEVAVKVCKYQVNWKPQFSVDEKFCVLKENGSELHFYENNKFDRFTRKGIIKGLEIFELSPGLDPTLCCFIPSTGGKPGIIQLRSPYEDLRVITQKTSFNCDQCAFNWNSKGSAVLATTTVEVDKTNQSYYGISCVYLLTKMGESFQVHLNKEGPLHSMEWAPNGMSFIACFGYMPSKISVFNLRATVTWCLGENHKNEVYFNPFGNLLAVCGFGNLAAGKIEVWDVEKKTEVVQMQVPNTTFFQWAPDGQHFLTATTAPRLRVDNNFRIWHYTGPLKHEFLSVDAENKNIELAQVTFKPASNEYNKFKVTELSDAERRKIENRRVGSTIPEHGVTTLKKAGVVTEGGKYVPPHQRKTQDSNSRPAQQKPQVNRVELTPQEKQLQKLKKKIDDIRKLQQKETEGVTLEVNQKQKLAKLPELEEELRQLEVNGS</sequence>
<evidence type="ECO:0000256" key="6">
    <source>
        <dbReference type="ARBA" id="ARBA00022737"/>
    </source>
</evidence>
<feature type="domain" description="Translation initiation factor beta propellor-like" evidence="11">
    <location>
        <begin position="222"/>
        <end position="405"/>
    </location>
</feature>
<dbReference type="Proteomes" id="UP000783686">
    <property type="component" value="Unassembled WGS sequence"/>
</dbReference>
<dbReference type="InterPro" id="IPR013979">
    <property type="entry name" value="TIF_beta_prop-like"/>
</dbReference>
<dbReference type="GO" id="GO:0003743">
    <property type="term" value="F:translation initiation factor activity"/>
    <property type="evidence" value="ECO:0007669"/>
    <property type="project" value="UniProtKB-KW"/>
</dbReference>
<evidence type="ECO:0000256" key="10">
    <source>
        <dbReference type="SAM" id="MobiDB-lite"/>
    </source>
</evidence>
<gene>
    <name evidence="12" type="ORF">BOKJ2_LOCUS13151</name>
</gene>
<evidence type="ECO:0000256" key="8">
    <source>
        <dbReference type="ARBA" id="ARBA00022917"/>
    </source>
</evidence>
<evidence type="ECO:0000256" key="9">
    <source>
        <dbReference type="SAM" id="Coils"/>
    </source>
</evidence>
<keyword evidence="6" id="KW-0677">Repeat</keyword>
<dbReference type="PANTHER" id="PTHR13227:SF0">
    <property type="entry name" value="EUKARYOTIC TRANSLATION INITIATION FACTOR 2A"/>
    <property type="match status" value="1"/>
</dbReference>
<evidence type="ECO:0000256" key="3">
    <source>
        <dbReference type="ARBA" id="ARBA00013819"/>
    </source>
</evidence>
<dbReference type="GO" id="GO:0006417">
    <property type="term" value="P:regulation of translation"/>
    <property type="evidence" value="ECO:0007669"/>
    <property type="project" value="UniProtKB-KW"/>
</dbReference>
<dbReference type="EMBL" id="CAJFCW020000006">
    <property type="protein sequence ID" value="CAG9125747.1"/>
    <property type="molecule type" value="Genomic_DNA"/>
</dbReference>
<dbReference type="GO" id="GO:0022627">
    <property type="term" value="C:cytosolic small ribosomal subunit"/>
    <property type="evidence" value="ECO:0007669"/>
    <property type="project" value="TreeGrafter"/>
</dbReference>
<comment type="function">
    <text evidence="1">Functions in the early steps of protein synthesis of a small number of specific mRNAs. Acts by directing the binding of methionyl-tRNAi to 40S ribosomal subunits. In contrast to the eIF-2 complex, it binds methionyl-tRNAi to 40S subunits in a codon-dependent manner, whereas the eIF-2 complex binds methionyl-tRNAi to 40S subunits in a GTP-dependent manner.</text>
</comment>